<dbReference type="Proteomes" id="UP000631421">
    <property type="component" value="Unassembled WGS sequence"/>
</dbReference>
<reference evidence="1" key="1">
    <citation type="journal article" date="2015" name="ISME J.">
        <title>Draft Genome Sequence of Streptomyces incarnatus NRRL8089, which Produces the Nucleoside Antibiotic Sinefungin.</title>
        <authorList>
            <person name="Oshima K."/>
            <person name="Hattori M."/>
            <person name="Shimizu H."/>
            <person name="Fukuda K."/>
            <person name="Nemoto M."/>
            <person name="Inagaki K."/>
            <person name="Tamura T."/>
        </authorList>
    </citation>
    <scope>NUCLEOTIDE SEQUENCE</scope>
    <source>
        <strain evidence="1">FACHB-1277</strain>
    </source>
</reference>
<organism evidence="1 2">
    <name type="scientific">Pseudanabaena cinerea FACHB-1277</name>
    <dbReference type="NCBI Taxonomy" id="2949581"/>
    <lineage>
        <taxon>Bacteria</taxon>
        <taxon>Bacillati</taxon>
        <taxon>Cyanobacteriota</taxon>
        <taxon>Cyanophyceae</taxon>
        <taxon>Pseudanabaenales</taxon>
        <taxon>Pseudanabaenaceae</taxon>
        <taxon>Pseudanabaena</taxon>
        <taxon>Pseudanabaena cinerea</taxon>
    </lineage>
</organism>
<accession>A0A926Z4X8</accession>
<proteinExistence type="predicted"/>
<reference evidence="1" key="2">
    <citation type="submission" date="2020-08" db="EMBL/GenBank/DDBJ databases">
        <authorList>
            <person name="Chen M."/>
            <person name="Teng W."/>
            <person name="Zhao L."/>
            <person name="Hu C."/>
            <person name="Zhou Y."/>
            <person name="Han B."/>
            <person name="Song L."/>
            <person name="Shu W."/>
        </authorList>
    </citation>
    <scope>NUCLEOTIDE SEQUENCE</scope>
    <source>
        <strain evidence="1">FACHB-1277</strain>
    </source>
</reference>
<protein>
    <submittedName>
        <fullName evidence="1">Uncharacterized protein</fullName>
    </submittedName>
</protein>
<dbReference type="AlphaFoldDB" id="A0A926Z4X8"/>
<dbReference type="EMBL" id="JACJPY010000004">
    <property type="protein sequence ID" value="MBD2149017.1"/>
    <property type="molecule type" value="Genomic_DNA"/>
</dbReference>
<evidence type="ECO:0000313" key="1">
    <source>
        <dbReference type="EMBL" id="MBD2149017.1"/>
    </source>
</evidence>
<keyword evidence="2" id="KW-1185">Reference proteome</keyword>
<evidence type="ECO:0000313" key="2">
    <source>
        <dbReference type="Proteomes" id="UP000631421"/>
    </source>
</evidence>
<dbReference type="RefSeq" id="WP_190349353.1">
    <property type="nucleotide sequence ID" value="NZ_JACJPY010000004.1"/>
</dbReference>
<sequence length="275" mass="31548">MSRLRFRCLCHPLRQLSHLNRVQSPIINRIRQALAFEFPELSEHSGNRKSDLPAPLFRYLAGRKITTQSKNKFAKLEAESIGTGIGEFTKDHAERMCVIHEQESRIEKQLTELISHEMFKPYNKVFDDFRMGQRVRSLILGTIYPLGTFLGADHKPIIELVRNKKGKGKSKRYRSLNAFKLALGFGLVEDSSGKSDKWITGGSTLCRKALWQWEFTTIEPAKTRPNNDYGKALGEYRDKLKANGVPIKLVRSRTCCRAVEMLFQALIDELRAYSN</sequence>
<name>A0A926Z4X8_9CYAN</name>
<comment type="caution">
    <text evidence="1">The sequence shown here is derived from an EMBL/GenBank/DDBJ whole genome shotgun (WGS) entry which is preliminary data.</text>
</comment>
<gene>
    <name evidence="1" type="ORF">H6F44_02585</name>
</gene>